<proteinExistence type="predicted"/>
<evidence type="ECO:0000313" key="1">
    <source>
        <dbReference type="EMBL" id="MCW1887709.1"/>
    </source>
</evidence>
<protein>
    <submittedName>
        <fullName evidence="1">Uncharacterized protein</fullName>
    </submittedName>
</protein>
<dbReference type="EMBL" id="JAPDDS010000021">
    <property type="protein sequence ID" value="MCW1887709.1"/>
    <property type="molecule type" value="Genomic_DNA"/>
</dbReference>
<comment type="caution">
    <text evidence="1">The sequence shown here is derived from an EMBL/GenBank/DDBJ whole genome shotgun (WGS) entry which is preliminary data.</text>
</comment>
<dbReference type="RefSeq" id="WP_264503666.1">
    <property type="nucleotide sequence ID" value="NZ_JAPDDS010000021.1"/>
</dbReference>
<keyword evidence="2" id="KW-1185">Reference proteome</keyword>
<name>A0ABT3FVW2_9BACT</name>
<evidence type="ECO:0000313" key="2">
    <source>
        <dbReference type="Proteomes" id="UP001207930"/>
    </source>
</evidence>
<dbReference type="Proteomes" id="UP001207930">
    <property type="component" value="Unassembled WGS sequence"/>
</dbReference>
<accession>A0ABT3FVW2</accession>
<organism evidence="1 2">
    <name type="scientific">Luteolibacter flavescens</name>
    <dbReference type="NCBI Taxonomy" id="1859460"/>
    <lineage>
        <taxon>Bacteria</taxon>
        <taxon>Pseudomonadati</taxon>
        <taxon>Verrucomicrobiota</taxon>
        <taxon>Verrucomicrobiia</taxon>
        <taxon>Verrucomicrobiales</taxon>
        <taxon>Verrucomicrobiaceae</taxon>
        <taxon>Luteolibacter</taxon>
    </lineage>
</organism>
<gene>
    <name evidence="1" type="ORF">OKA04_23430</name>
</gene>
<reference evidence="1 2" key="1">
    <citation type="submission" date="2022-10" db="EMBL/GenBank/DDBJ databases">
        <title>Luteolibacter flavescens strain MCCC 1K03193, whole genome shotgun sequencing project.</title>
        <authorList>
            <person name="Zhao G."/>
            <person name="Shen L."/>
        </authorList>
    </citation>
    <scope>NUCLEOTIDE SEQUENCE [LARGE SCALE GENOMIC DNA]</scope>
    <source>
        <strain evidence="1 2">MCCC 1K03193</strain>
    </source>
</reference>
<sequence length="216" mass="23671">MIQITIDAAGLGLTIDQLAAATADKESLHLAAAAAVEFAWDAHLEAHYKPKDEGQLDYWADVQRSLESTSSAEAGMVRVTQDFIELYYYGGTTTPGKSISSWTGKLTRALAKPSERVPVVDGRRIAPGRFREDHAELAFIRAMEGDVIGYLFEAIEDGLISRGRNKGKPRLRRAGPLMYTLMSRYTYPPDPGIIPPDAELSAAARQAVLDFLEVDT</sequence>